<comment type="caution">
    <text evidence="2">The sequence shown here is derived from an EMBL/GenBank/DDBJ whole genome shotgun (WGS) entry which is preliminary data.</text>
</comment>
<dbReference type="EMBL" id="VSRR010001794">
    <property type="protein sequence ID" value="MPC27728.1"/>
    <property type="molecule type" value="Genomic_DNA"/>
</dbReference>
<protein>
    <submittedName>
        <fullName evidence="2">Uncharacterized protein</fullName>
    </submittedName>
</protein>
<reference evidence="2 3" key="1">
    <citation type="submission" date="2019-05" db="EMBL/GenBank/DDBJ databases">
        <title>Another draft genome of Portunus trituberculatus and its Hox gene families provides insights of decapod evolution.</title>
        <authorList>
            <person name="Jeong J.-H."/>
            <person name="Song I."/>
            <person name="Kim S."/>
            <person name="Choi T."/>
            <person name="Kim D."/>
            <person name="Ryu S."/>
            <person name="Kim W."/>
        </authorList>
    </citation>
    <scope>NUCLEOTIDE SEQUENCE [LARGE SCALE GENOMIC DNA]</scope>
    <source>
        <tissue evidence="2">Muscle</tissue>
    </source>
</reference>
<accession>A0A5B7E1U8</accession>
<organism evidence="2 3">
    <name type="scientific">Portunus trituberculatus</name>
    <name type="common">Swimming crab</name>
    <name type="synonym">Neptunus trituberculatus</name>
    <dbReference type="NCBI Taxonomy" id="210409"/>
    <lineage>
        <taxon>Eukaryota</taxon>
        <taxon>Metazoa</taxon>
        <taxon>Ecdysozoa</taxon>
        <taxon>Arthropoda</taxon>
        <taxon>Crustacea</taxon>
        <taxon>Multicrustacea</taxon>
        <taxon>Malacostraca</taxon>
        <taxon>Eumalacostraca</taxon>
        <taxon>Eucarida</taxon>
        <taxon>Decapoda</taxon>
        <taxon>Pleocyemata</taxon>
        <taxon>Brachyura</taxon>
        <taxon>Eubrachyura</taxon>
        <taxon>Portunoidea</taxon>
        <taxon>Portunidae</taxon>
        <taxon>Portuninae</taxon>
        <taxon>Portunus</taxon>
    </lineage>
</organism>
<evidence type="ECO:0000313" key="2">
    <source>
        <dbReference type="EMBL" id="MPC27728.1"/>
    </source>
</evidence>
<gene>
    <name evidence="2" type="ORF">E2C01_020907</name>
</gene>
<evidence type="ECO:0000256" key="1">
    <source>
        <dbReference type="SAM" id="MobiDB-lite"/>
    </source>
</evidence>
<dbReference type="Proteomes" id="UP000324222">
    <property type="component" value="Unassembled WGS sequence"/>
</dbReference>
<sequence length="261" mass="28065">MNKVGRPRQASLVHNVAWRAIVWSALRSLSAALRHAAREVADCPRTRGTASREPLPTLSLVFATDATLAGLKGLATPADHEASRSIGGIGGLSPPPPPSPASLHSTTSTNATTNIGSTLHLSLSSTAIPSPHNHNHTTTIFPLHLSISTPCTPLHNFIHLATSTSLLVLHRYKPSLTPPQNLFVTLIPQILHSLHKNTLPQILISVIQFHNNLSLHFPTTTALPSPPTCLPPLFFPPLPSQWLPSIGERKRARNSTIVFST</sequence>
<feature type="region of interest" description="Disordered" evidence="1">
    <location>
        <begin position="80"/>
        <end position="110"/>
    </location>
</feature>
<keyword evidence="3" id="KW-1185">Reference proteome</keyword>
<evidence type="ECO:0000313" key="3">
    <source>
        <dbReference type="Proteomes" id="UP000324222"/>
    </source>
</evidence>
<dbReference type="AlphaFoldDB" id="A0A5B7E1U8"/>
<name>A0A5B7E1U8_PORTR</name>
<proteinExistence type="predicted"/>